<keyword evidence="2" id="KW-0067">ATP-binding</keyword>
<accession>A0A1T5JZN4</accession>
<reference evidence="4 5" key="1">
    <citation type="submission" date="2017-02" db="EMBL/GenBank/DDBJ databases">
        <authorList>
            <person name="Peterson S.W."/>
        </authorList>
    </citation>
    <scope>NUCLEOTIDE SEQUENCE [LARGE SCALE GENOMIC DNA]</scope>
    <source>
        <strain evidence="4 5">DSM 21481</strain>
    </source>
</reference>
<dbReference type="InterPro" id="IPR041664">
    <property type="entry name" value="AAA_16"/>
</dbReference>
<dbReference type="Pfam" id="PF00196">
    <property type="entry name" value="GerE"/>
    <property type="match status" value="1"/>
</dbReference>
<dbReference type="PANTHER" id="PTHR16305">
    <property type="entry name" value="TESTICULAR SOLUBLE ADENYLYL CYCLASE"/>
    <property type="match status" value="1"/>
</dbReference>
<dbReference type="GO" id="GO:0003677">
    <property type="term" value="F:DNA binding"/>
    <property type="evidence" value="ECO:0007669"/>
    <property type="project" value="InterPro"/>
</dbReference>
<protein>
    <submittedName>
        <fullName evidence="4">Regulatory protein, luxR family</fullName>
    </submittedName>
</protein>
<dbReference type="Gene3D" id="1.10.10.10">
    <property type="entry name" value="Winged helix-like DNA-binding domain superfamily/Winged helix DNA-binding domain"/>
    <property type="match status" value="1"/>
</dbReference>
<gene>
    <name evidence="4" type="ORF">SAMN04324258_1718</name>
</gene>
<name>A0A1T5JZN4_9MICO</name>
<dbReference type="AlphaFoldDB" id="A0A1T5JZN4"/>
<dbReference type="GO" id="GO:0005524">
    <property type="term" value="F:ATP binding"/>
    <property type="evidence" value="ECO:0007669"/>
    <property type="project" value="UniProtKB-KW"/>
</dbReference>
<dbReference type="EMBL" id="FUZQ01000003">
    <property type="protein sequence ID" value="SKC57022.1"/>
    <property type="molecule type" value="Genomic_DNA"/>
</dbReference>
<dbReference type="PRINTS" id="PR00038">
    <property type="entry name" value="HTHLUXR"/>
</dbReference>
<dbReference type="SUPFAM" id="SSF48452">
    <property type="entry name" value="TPR-like"/>
    <property type="match status" value="1"/>
</dbReference>
<dbReference type="InterPro" id="IPR016032">
    <property type="entry name" value="Sig_transdc_resp-reg_C-effctor"/>
</dbReference>
<keyword evidence="5" id="KW-1185">Reference proteome</keyword>
<sequence>MVGTSALSVEPVGTRIPAGSATVAAGVGARWDDHLVRRSSEVPLIARQAEVTAFRGALEHAAEGEPGVLLLGGDAGVGKTRLVTHLADVARDAGARVVVAHCVDLGDVGIPYLPFTEALTQLRGVPAVAEVVAERPALARLLDPAGGDGGSDGNEHGERLQLLDGVAGSLAAAGHAGSPLVLVVEDVHWADESTRDVLRFVVARLRSEHLLLVVTYRSDDVHRRHPLRPVLAELHRQRPVEHVELSPFTPDELREFTTATRGEPLDEQEFDAVRSRSDGNAFFAEELLDAGQPSAGLPWSLTDVLHTRLQRLDPGVQQLVRLAAVAGRQVDEALLRATAPRLPGLDAPGAADAALREAVTQQVLGVEGQHVAFRHALVAEALVLDLLPGERTTMHRAYLEALTADPALGSSAKRAHHALQGHDLPAALVASRDAALAAAELLAPAEELRHLEQVLSLWESVSDAEDLLGTDRVAVALDTAAAASSAGQATRAEQLARRAVDGLGDDPERQARLRHVLVRYLLNVEATNDALQQTALALDVLLPGATGPDGPGGAEIDEAAATADLAWTLAARARALLSVDRDDEAGTHAQLAVDVARRAGAAGAEADAQTTLAILEVAEPDAAAGRLEAARDRAADAGDLPTELRSWYNLSATHFYAGRLDAAGATLDEGLARARATGMVWSTYGVEMVDLTQILPYLRGDLTEREVPPGTPAWVLPYLDAGRLYAAVARDGADASARAEALRPHWDSDGQVALIAGGTLVDAMTWAGRYEDAVALAEEVAAHLGAAWSEFFLGRIWITALALAALAESAETRPVAEGRAADLLQRGDTLLAVAHETAERGRPRGGRLGPEGRAWLRRADAEHARLRAALTDDPADPALWEATVREFDFGYRYEVARSRFRWAQALRATGDVPAAEVEAAEALGEAVSMGAAPLTAAIHAWGRRARVPLPGTRRTTSVLTEREEEVLILVAQGLSNRQIGERLYISTKTVSVHVSNLLAKLGVSGRAEAVAVAHRRGLIGV</sequence>
<dbReference type="InterPro" id="IPR027417">
    <property type="entry name" value="P-loop_NTPase"/>
</dbReference>
<dbReference type="GO" id="GO:0006355">
    <property type="term" value="P:regulation of DNA-templated transcription"/>
    <property type="evidence" value="ECO:0007669"/>
    <property type="project" value="InterPro"/>
</dbReference>
<evidence type="ECO:0000259" key="3">
    <source>
        <dbReference type="PROSITE" id="PS50043"/>
    </source>
</evidence>
<dbReference type="GO" id="GO:0004016">
    <property type="term" value="F:adenylate cyclase activity"/>
    <property type="evidence" value="ECO:0007669"/>
    <property type="project" value="TreeGrafter"/>
</dbReference>
<dbReference type="Proteomes" id="UP000189777">
    <property type="component" value="Unassembled WGS sequence"/>
</dbReference>
<evidence type="ECO:0000313" key="5">
    <source>
        <dbReference type="Proteomes" id="UP000189777"/>
    </source>
</evidence>
<dbReference type="InterPro" id="IPR036388">
    <property type="entry name" value="WH-like_DNA-bd_sf"/>
</dbReference>
<dbReference type="STRING" id="526729.SAMN04324258_1718"/>
<dbReference type="InterPro" id="IPR011990">
    <property type="entry name" value="TPR-like_helical_dom_sf"/>
</dbReference>
<keyword evidence="1" id="KW-0547">Nucleotide-binding</keyword>
<dbReference type="InterPro" id="IPR000792">
    <property type="entry name" value="Tscrpt_reg_LuxR_C"/>
</dbReference>
<evidence type="ECO:0000256" key="2">
    <source>
        <dbReference type="ARBA" id="ARBA00022840"/>
    </source>
</evidence>
<organism evidence="4 5">
    <name type="scientific">Krasilnikoviella flava</name>
    <dbReference type="NCBI Taxonomy" id="526729"/>
    <lineage>
        <taxon>Bacteria</taxon>
        <taxon>Bacillati</taxon>
        <taxon>Actinomycetota</taxon>
        <taxon>Actinomycetes</taxon>
        <taxon>Micrococcales</taxon>
        <taxon>Promicromonosporaceae</taxon>
        <taxon>Krasilnikoviella</taxon>
    </lineage>
</organism>
<dbReference type="CDD" id="cd06170">
    <property type="entry name" value="LuxR_C_like"/>
    <property type="match status" value="1"/>
</dbReference>
<dbReference type="PANTHER" id="PTHR16305:SF35">
    <property type="entry name" value="TRANSCRIPTIONAL ACTIVATOR DOMAIN"/>
    <property type="match status" value="1"/>
</dbReference>
<dbReference type="GO" id="GO:0005737">
    <property type="term" value="C:cytoplasm"/>
    <property type="evidence" value="ECO:0007669"/>
    <property type="project" value="TreeGrafter"/>
</dbReference>
<dbReference type="SMART" id="SM00421">
    <property type="entry name" value="HTH_LUXR"/>
    <property type="match status" value="1"/>
</dbReference>
<dbReference type="PROSITE" id="PS50043">
    <property type="entry name" value="HTH_LUXR_2"/>
    <property type="match status" value="1"/>
</dbReference>
<dbReference type="Pfam" id="PF13191">
    <property type="entry name" value="AAA_16"/>
    <property type="match status" value="1"/>
</dbReference>
<proteinExistence type="predicted"/>
<feature type="domain" description="HTH luxR-type" evidence="3">
    <location>
        <begin position="952"/>
        <end position="1017"/>
    </location>
</feature>
<dbReference type="PROSITE" id="PS00622">
    <property type="entry name" value="HTH_LUXR_1"/>
    <property type="match status" value="1"/>
</dbReference>
<evidence type="ECO:0000256" key="1">
    <source>
        <dbReference type="ARBA" id="ARBA00022741"/>
    </source>
</evidence>
<evidence type="ECO:0000313" key="4">
    <source>
        <dbReference type="EMBL" id="SKC57022.1"/>
    </source>
</evidence>
<dbReference type="SUPFAM" id="SSF46894">
    <property type="entry name" value="C-terminal effector domain of the bipartite response regulators"/>
    <property type="match status" value="1"/>
</dbReference>
<dbReference type="CDD" id="cd01983">
    <property type="entry name" value="SIMIBI"/>
    <property type="match status" value="1"/>
</dbReference>
<dbReference type="SUPFAM" id="SSF52540">
    <property type="entry name" value="P-loop containing nucleoside triphosphate hydrolases"/>
    <property type="match status" value="1"/>
</dbReference>